<dbReference type="AlphaFoldDB" id="A0A6L5XIU4"/>
<feature type="transmembrane region" description="Helical" evidence="1">
    <location>
        <begin position="48"/>
        <end position="66"/>
    </location>
</feature>
<keyword evidence="1" id="KW-1133">Transmembrane helix</keyword>
<feature type="transmembrane region" description="Helical" evidence="1">
    <location>
        <begin position="73"/>
        <end position="91"/>
    </location>
</feature>
<protein>
    <submittedName>
        <fullName evidence="2">Uncharacterized protein</fullName>
    </submittedName>
</protein>
<keyword evidence="1" id="KW-0472">Membrane</keyword>
<feature type="transmembrane region" description="Helical" evidence="1">
    <location>
        <begin position="22"/>
        <end position="42"/>
    </location>
</feature>
<dbReference type="EMBL" id="VUMH01000002">
    <property type="protein sequence ID" value="MSS26989.1"/>
    <property type="molecule type" value="Genomic_DNA"/>
</dbReference>
<sequence length="100" mass="11122">MADDEIDAAQDRESAPAAQTSWVWQLAVMSIIAYPFAFVGTMESLRCVTPYVTPLAWFIGGILLAWRARYINLACMLIAEGLFGLIALWFLEGFAKGFLQ</sequence>
<organism evidence="2 3">
    <name type="scientific">Desulfovibrio porci</name>
    <dbReference type="NCBI Taxonomy" id="2605782"/>
    <lineage>
        <taxon>Bacteria</taxon>
        <taxon>Pseudomonadati</taxon>
        <taxon>Thermodesulfobacteriota</taxon>
        <taxon>Desulfovibrionia</taxon>
        <taxon>Desulfovibrionales</taxon>
        <taxon>Desulfovibrionaceae</taxon>
        <taxon>Desulfovibrio</taxon>
    </lineage>
</organism>
<gene>
    <name evidence="2" type="ORF">FYJ44_02790</name>
</gene>
<keyword evidence="3" id="KW-1185">Reference proteome</keyword>
<accession>A0A6L5XIU4</accession>
<reference evidence="2 3" key="1">
    <citation type="submission" date="2019-09" db="EMBL/GenBank/DDBJ databases">
        <title>In-depth cultivation of the pig gut microbiome towards novel bacterial diversity and tailored functional studies.</title>
        <authorList>
            <person name="Wylensek D."/>
            <person name="Hitch T.C.A."/>
            <person name="Clavel T."/>
        </authorList>
    </citation>
    <scope>NUCLEOTIDE SEQUENCE [LARGE SCALE GENOMIC DNA]</scope>
    <source>
        <strain evidence="2 3">PG-178-WT-4</strain>
    </source>
</reference>
<comment type="caution">
    <text evidence="2">The sequence shown here is derived from an EMBL/GenBank/DDBJ whole genome shotgun (WGS) entry which is preliminary data.</text>
</comment>
<keyword evidence="1" id="KW-0812">Transmembrane</keyword>
<name>A0A6L5XIU4_9BACT</name>
<evidence type="ECO:0000313" key="3">
    <source>
        <dbReference type="Proteomes" id="UP000477488"/>
    </source>
</evidence>
<evidence type="ECO:0000256" key="1">
    <source>
        <dbReference type="SAM" id="Phobius"/>
    </source>
</evidence>
<dbReference type="RefSeq" id="WP_154508943.1">
    <property type="nucleotide sequence ID" value="NZ_VUMH01000002.1"/>
</dbReference>
<proteinExistence type="predicted"/>
<dbReference type="Proteomes" id="UP000477488">
    <property type="component" value="Unassembled WGS sequence"/>
</dbReference>
<evidence type="ECO:0000313" key="2">
    <source>
        <dbReference type="EMBL" id="MSS26989.1"/>
    </source>
</evidence>